<dbReference type="Proteomes" id="UP000237632">
    <property type="component" value="Unassembled WGS sequence"/>
</dbReference>
<comment type="caution">
    <text evidence="1">The sequence shown here is derived from an EMBL/GenBank/DDBJ whole genome shotgun (WGS) entry which is preliminary data.</text>
</comment>
<dbReference type="EMBL" id="PVHK01000087">
    <property type="protein sequence ID" value="PRH42090.1"/>
    <property type="molecule type" value="Genomic_DNA"/>
</dbReference>
<dbReference type="AlphaFoldDB" id="A0AA45BCW2"/>
<accession>A0AA45BCW2</accession>
<evidence type="ECO:0000313" key="1">
    <source>
        <dbReference type="EMBL" id="PRH42090.1"/>
    </source>
</evidence>
<protein>
    <submittedName>
        <fullName evidence="1">Uncharacterized protein</fullName>
    </submittedName>
</protein>
<dbReference type="RefSeq" id="WP_105856591.1">
    <property type="nucleotide sequence ID" value="NZ_PVHK01000087.1"/>
</dbReference>
<reference evidence="1 2" key="1">
    <citation type="submission" date="2018-03" db="EMBL/GenBank/DDBJ databases">
        <authorList>
            <person name="Nguyen K."/>
            <person name="Fouts D."/>
            <person name="Sutton G."/>
        </authorList>
    </citation>
    <scope>NUCLEOTIDE SEQUENCE [LARGE SCALE GENOMIC DNA]</scope>
    <source>
        <strain evidence="1 2">AU3578</strain>
    </source>
</reference>
<name>A0AA45BCW2_BURVI</name>
<sequence length="135" mass="14402">MTEHKSSAIHRVTVPAPLIEFGEWGIVLTASTLVDVGTPAEQIRWSTAWAISLAPTAPSDGIVPLGYFDDHELTLCLGDDLPATLMARRVAEVDGYSAYHPGSVNDRPLGEQPPAVQEAYRRAIALGYGGAFVTA</sequence>
<evidence type="ECO:0000313" key="2">
    <source>
        <dbReference type="Proteomes" id="UP000237632"/>
    </source>
</evidence>
<gene>
    <name evidence="1" type="ORF">C6T65_12100</name>
</gene>
<proteinExistence type="predicted"/>
<organism evidence="1 2">
    <name type="scientific">Burkholderia vietnamiensis</name>
    <dbReference type="NCBI Taxonomy" id="60552"/>
    <lineage>
        <taxon>Bacteria</taxon>
        <taxon>Pseudomonadati</taxon>
        <taxon>Pseudomonadota</taxon>
        <taxon>Betaproteobacteria</taxon>
        <taxon>Burkholderiales</taxon>
        <taxon>Burkholderiaceae</taxon>
        <taxon>Burkholderia</taxon>
        <taxon>Burkholderia cepacia complex</taxon>
    </lineage>
</organism>